<dbReference type="EMBL" id="KY629563">
    <property type="protein sequence ID" value="ARK07405.1"/>
    <property type="molecule type" value="Genomic_DNA"/>
</dbReference>
<feature type="compositionally biased region" description="Polar residues" evidence="1">
    <location>
        <begin position="13"/>
        <end position="22"/>
    </location>
</feature>
<keyword evidence="4" id="KW-1185">Reference proteome</keyword>
<sequence length="583" mass="65991">MAVAPTKARTLQERTSSYSRRSKNQLADQLPLFVNYDYANWRDVWRSVRHAMLGEIEIKRQGSKYLPAPDGMDEEQYQAYLDRAVFYNMVYRTVTGLTGAIFRRDPRLLNAGPKLEKLVKRVSKDGLSLPIFTKVIAQDMLSTGRYGVLVDKAPIETSQPYLAGYTCENILDWTEAEIDGLTEVDYVLLREFKTDRRLFVLEGSEAKPNPTYGQFFNCYRILRLVWDEEMQRHEYRQEFYERENEDADLTEDPVVTTPLIYGVPMNRIPFKFFNATTNRCEIEKPPVLDILTLNLSHYKLYAQLQHARFYTANPVYWVSGAQEDDSYHIGPSVVWEVASGERAGLIEFNGQGCRSLESGLAIMETQVASLGGRLIGDSGSAGQSDNQIKLKDRNEQSLLLNVTTVINENFTELLVILSNWLNERADKLIFRTNQDFLLDGAAAREFRAITMMYQAGIMPIEIIYEYFLKAEVIPEYVTLDAFKAMLEDAAQFPNNPDVEAKQEGFGNAQQRTADELARDELDEDARQFDKQLESDEADAEAARKSAEKVAKNQPNIPAAPGAAVQANTKDPAPAPAAPKGKAK</sequence>
<reference evidence="3 4" key="1">
    <citation type="submission" date="2017-02" db="EMBL/GenBank/DDBJ databases">
        <title>The first characterized phage against a member of the ecologically important #sphingomonads reveals high dissimilarity against all other known phages.</title>
        <authorList>
            <person name="Nielsen T.K."/>
            <person name="Carstens A.B."/>
            <person name="Kot W."/>
            <person name="Lametsch R."/>
            <person name="Neve H."/>
            <person name="Hansen L.H."/>
        </authorList>
    </citation>
    <scope>NUCLEOTIDE SEQUENCE [LARGE SCALE GENOMIC DNA]</scope>
</reference>
<gene>
    <name evidence="3" type="ORF">LAV_00005</name>
</gene>
<feature type="domain" description="DUF4055" evidence="2">
    <location>
        <begin position="286"/>
        <end position="420"/>
    </location>
</feature>
<protein>
    <recommendedName>
        <fullName evidence="2">DUF4055 domain-containing protein</fullName>
    </recommendedName>
</protein>
<feature type="region of interest" description="Disordered" evidence="1">
    <location>
        <begin position="1"/>
        <end position="22"/>
    </location>
</feature>
<feature type="compositionally biased region" description="Basic and acidic residues" evidence="1">
    <location>
        <begin position="540"/>
        <end position="550"/>
    </location>
</feature>
<evidence type="ECO:0000313" key="3">
    <source>
        <dbReference type="EMBL" id="ARK07405.1"/>
    </source>
</evidence>
<dbReference type="InterPro" id="IPR025129">
    <property type="entry name" value="DUF4055"/>
</dbReference>
<evidence type="ECO:0000256" key="1">
    <source>
        <dbReference type="SAM" id="MobiDB-lite"/>
    </source>
</evidence>
<name>A0A1W6DWX4_9CAUD</name>
<proteinExistence type="predicted"/>
<evidence type="ECO:0000313" key="4">
    <source>
        <dbReference type="Proteomes" id="UP000223906"/>
    </source>
</evidence>
<feature type="region of interest" description="Disordered" evidence="1">
    <location>
        <begin position="494"/>
        <end position="513"/>
    </location>
</feature>
<feature type="region of interest" description="Disordered" evidence="1">
    <location>
        <begin position="520"/>
        <end position="583"/>
    </location>
</feature>
<accession>A0A1W6DWX4</accession>
<organism evidence="3 4">
    <name type="scientific">Sphingobium phage Lacusarx</name>
    <dbReference type="NCBI Taxonomy" id="1980139"/>
    <lineage>
        <taxon>Viruses</taxon>
        <taxon>Duplodnaviria</taxon>
        <taxon>Heunggongvirae</taxon>
        <taxon>Uroviricota</taxon>
        <taxon>Caudoviricetes</taxon>
        <taxon>Lacusarxvirus</taxon>
        <taxon>Lacusarxvirus lacusarx</taxon>
    </lineage>
</organism>
<dbReference type="Pfam" id="PF13264">
    <property type="entry name" value="DUF4055"/>
    <property type="match status" value="1"/>
</dbReference>
<dbReference type="Proteomes" id="UP000223906">
    <property type="component" value="Segment"/>
</dbReference>
<dbReference type="OrthoDB" id="6443at10239"/>
<feature type="compositionally biased region" description="Basic and acidic residues" evidence="1">
    <location>
        <begin position="520"/>
        <end position="533"/>
    </location>
</feature>
<evidence type="ECO:0000259" key="2">
    <source>
        <dbReference type="Pfam" id="PF13264"/>
    </source>
</evidence>